<dbReference type="NCBIfam" id="NF033829">
    <property type="entry name" value="plas_excl_MbeD"/>
    <property type="match status" value="1"/>
</dbReference>
<reference evidence="1" key="2">
    <citation type="submission" date="2020-02" db="EMBL/GenBank/DDBJ databases">
        <authorList>
            <consortium name="NCBI Pathogen Detection Project"/>
        </authorList>
    </citation>
    <scope>NUCLEOTIDE SEQUENCE</scope>
    <source>
        <strain evidence="1">MA.MC_07-0749</strain>
    </source>
</reference>
<name>A0A747MZX6_SALER</name>
<dbReference type="InterPro" id="IPR006983">
    <property type="entry name" value="MbeD_MobD"/>
</dbReference>
<reference evidence="1" key="1">
    <citation type="journal article" date="2018" name="Genome Biol.">
        <title>SKESA: strategic k-mer extension for scrupulous assemblies.</title>
        <authorList>
            <person name="Souvorov A."/>
            <person name="Agarwala R."/>
            <person name="Lipman D.J."/>
        </authorList>
    </citation>
    <scope>NUCLEOTIDE SEQUENCE</scope>
    <source>
        <strain evidence="1">MA.MC_07-0749</strain>
    </source>
</reference>
<gene>
    <name evidence="1" type="primary">mbeD</name>
    <name evidence="1" type="ORF">G9E47_004564</name>
</gene>
<dbReference type="Pfam" id="PF04899">
    <property type="entry name" value="MbeD_MobD"/>
    <property type="match status" value="1"/>
</dbReference>
<organism evidence="1">
    <name type="scientific">Salmonella enterica</name>
    <name type="common">Salmonella choleraesuis</name>
    <dbReference type="NCBI Taxonomy" id="28901"/>
    <lineage>
        <taxon>Bacteria</taxon>
        <taxon>Pseudomonadati</taxon>
        <taxon>Pseudomonadota</taxon>
        <taxon>Gammaproteobacteria</taxon>
        <taxon>Enterobacterales</taxon>
        <taxon>Enterobacteriaceae</taxon>
        <taxon>Salmonella</taxon>
    </lineage>
</organism>
<dbReference type="EMBL" id="DAAVDT010000026">
    <property type="protein sequence ID" value="HAF4624168.1"/>
    <property type="molecule type" value="Genomic_DNA"/>
</dbReference>
<proteinExistence type="predicted"/>
<sequence>MTEMEQQLLSALESLQRHYEQQQQAWQDSYANLQRMFEVTSQELAKNDRVCQALSMQVTGLAQQVESLNRTVRRLSN</sequence>
<dbReference type="AlphaFoldDB" id="A0A747MZX6"/>
<evidence type="ECO:0000313" key="1">
    <source>
        <dbReference type="EMBL" id="HAF4624168.1"/>
    </source>
</evidence>
<accession>A0A747MZX6</accession>
<dbReference type="Gene3D" id="1.20.5.300">
    <property type="match status" value="1"/>
</dbReference>
<protein>
    <submittedName>
        <fullName evidence="1">MbeD family mobilization/exclusion protein</fullName>
    </submittedName>
</protein>
<comment type="caution">
    <text evidence="1">The sequence shown here is derived from an EMBL/GenBank/DDBJ whole genome shotgun (WGS) entry which is preliminary data.</text>
</comment>